<name>A0A8H9N1V8_VIBVL</name>
<comment type="caution">
    <text evidence="1">The sequence shown here is derived from an EMBL/GenBank/DDBJ whole genome shotgun (WGS) entry which is preliminary data.</text>
</comment>
<protein>
    <submittedName>
        <fullName evidence="1">Uncharacterized protein</fullName>
    </submittedName>
</protein>
<proteinExistence type="predicted"/>
<accession>A0A8H9N1V8</accession>
<dbReference type="EMBL" id="DACRBY010000020">
    <property type="protein sequence ID" value="HAS8541280.1"/>
    <property type="molecule type" value="Genomic_DNA"/>
</dbReference>
<reference evidence="1" key="2">
    <citation type="submission" date="2019-01" db="EMBL/GenBank/DDBJ databases">
        <authorList>
            <consortium name="NCBI Pathogen Detection Project"/>
        </authorList>
    </citation>
    <scope>NUCLEOTIDE SEQUENCE</scope>
    <source>
        <strain evidence="1">BCW_3452</strain>
    </source>
</reference>
<dbReference type="Proteomes" id="UP000863257">
    <property type="component" value="Unassembled WGS sequence"/>
</dbReference>
<organism evidence="1">
    <name type="scientific">Vibrio vulnificus</name>
    <dbReference type="NCBI Taxonomy" id="672"/>
    <lineage>
        <taxon>Bacteria</taxon>
        <taxon>Pseudomonadati</taxon>
        <taxon>Pseudomonadota</taxon>
        <taxon>Gammaproteobacteria</taxon>
        <taxon>Vibrionales</taxon>
        <taxon>Vibrionaceae</taxon>
        <taxon>Vibrio</taxon>
    </lineage>
</organism>
<reference evidence="1" key="1">
    <citation type="journal article" date="2018" name="Genome Biol.">
        <title>SKESA: strategic k-mer extension for scrupulous assemblies.</title>
        <authorList>
            <person name="Souvorov A."/>
            <person name="Agarwala R."/>
            <person name="Lipman D.J."/>
        </authorList>
    </citation>
    <scope>NUCLEOTIDE SEQUENCE</scope>
    <source>
        <strain evidence="1">BCW_3452</strain>
    </source>
</reference>
<evidence type="ECO:0000313" key="1">
    <source>
        <dbReference type="EMBL" id="HAS8541280.1"/>
    </source>
</evidence>
<sequence length="83" mass="9132">MELNAPVSFVAKATMTTYLEYKGNVTLQELIEGGYLESSTASDDKAVQEAINQYSQDLDGGEFVKSPKHDGDWSLDSVQVLEK</sequence>
<gene>
    <name evidence="1" type="ORF">I7730_15970</name>
</gene>
<dbReference type="AlphaFoldDB" id="A0A8H9N1V8"/>